<accession>A0A218NFF5</accession>
<reference evidence="1" key="1">
    <citation type="journal article" date="2017" name="Future Microbiol.">
        <title>p1220-CTXM, a pKP048-related IncFIIK plasmid carrying bla CTX-M-14 and qnrB4.</title>
        <authorList>
            <person name="Zhang D."/>
            <person name="Yin Z."/>
            <person name="Zhao Y."/>
            <person name="Feng J."/>
            <person name="Jiang X."/>
            <person name="Zhan Z."/>
            <person name="Wu W."/>
            <person name="Chen W."/>
            <person name="Wang J."/>
            <person name="Li J."/>
            <person name="Zhou D."/>
        </authorList>
    </citation>
    <scope>NUCLEOTIDE SEQUENCE</scope>
    <source>
        <strain evidence="1">1220</strain>
        <plasmid evidence="1">p1220-CTXM</plasmid>
    </source>
</reference>
<name>A0A218NFF5_KLEPN</name>
<organism evidence="1">
    <name type="scientific">Klebsiella pneumoniae</name>
    <dbReference type="NCBI Taxonomy" id="573"/>
    <lineage>
        <taxon>Bacteria</taxon>
        <taxon>Pseudomonadati</taxon>
        <taxon>Pseudomonadota</taxon>
        <taxon>Gammaproteobacteria</taxon>
        <taxon>Enterobacterales</taxon>
        <taxon>Enterobacteriaceae</taxon>
        <taxon>Klebsiella/Raoultella group</taxon>
        <taxon>Klebsiella</taxon>
        <taxon>Klebsiella pneumoniae complex</taxon>
    </lineage>
</organism>
<evidence type="ECO:0000313" key="1">
    <source>
        <dbReference type="EMBL" id="ASF89692.1"/>
    </source>
</evidence>
<geneLocation type="plasmid" evidence="1">
    <name>p1220-CTXM</name>
</geneLocation>
<sequence length="95" mass="10690">MDESRTININQYLQLNKRAGCNNPRHKINAAIYRDLLIPETAFVRSTDRSGAYLSLFSLTLFVSNETRNVFSPAQNALNSSGVTSADRFILAPRR</sequence>
<dbReference type="AlphaFoldDB" id="A0A218NFF5"/>
<dbReference type="EMBL" id="KY174332">
    <property type="protein sequence ID" value="ASF89692.1"/>
    <property type="molecule type" value="Genomic_DNA"/>
</dbReference>
<proteinExistence type="predicted"/>
<protein>
    <submittedName>
        <fullName evidence="1">Uncharacterized protein</fullName>
    </submittedName>
</protein>
<keyword evidence="1" id="KW-0614">Plasmid</keyword>